<protein>
    <submittedName>
        <fullName evidence="1">Uncharacterized protein</fullName>
    </submittedName>
</protein>
<dbReference type="EMBL" id="JAJBMB010000002">
    <property type="protein sequence ID" value="MCB5445146.1"/>
    <property type="molecule type" value="Genomic_DNA"/>
</dbReference>
<keyword evidence="2" id="KW-1185">Reference proteome</keyword>
<dbReference type="SUPFAM" id="SSF52266">
    <property type="entry name" value="SGNH hydrolase"/>
    <property type="match status" value="1"/>
</dbReference>
<organism evidence="1 2">
    <name type="scientific">Intestinibacter bartlettii</name>
    <dbReference type="NCBI Taxonomy" id="261299"/>
    <lineage>
        <taxon>Bacteria</taxon>
        <taxon>Bacillati</taxon>
        <taxon>Bacillota</taxon>
        <taxon>Clostridia</taxon>
        <taxon>Peptostreptococcales</taxon>
        <taxon>Peptostreptococcaceae</taxon>
        <taxon>Intestinibacter</taxon>
    </lineage>
</organism>
<comment type="caution">
    <text evidence="1">The sequence shown here is derived from an EMBL/GenBank/DDBJ whole genome shotgun (WGS) entry which is preliminary data.</text>
</comment>
<evidence type="ECO:0000313" key="2">
    <source>
        <dbReference type="Proteomes" id="UP001299409"/>
    </source>
</evidence>
<dbReference type="RefSeq" id="WP_022071749.1">
    <property type="nucleotide sequence ID" value="NZ_BAABXU010000001.1"/>
</dbReference>
<name>A0ABS8CUK6_9FIRM</name>
<dbReference type="InterPro" id="IPR036514">
    <property type="entry name" value="SGNH_hydro_sf"/>
</dbReference>
<evidence type="ECO:0000313" key="1">
    <source>
        <dbReference type="EMBL" id="MCB5445146.1"/>
    </source>
</evidence>
<gene>
    <name evidence="1" type="ORF">LIP50_02905</name>
</gene>
<proteinExistence type="predicted"/>
<dbReference type="GeneID" id="89564255"/>
<reference evidence="1 2" key="1">
    <citation type="submission" date="2021-10" db="EMBL/GenBank/DDBJ databases">
        <title>Collection of gut derived symbiotic bacterial strains cultured from healthy donors.</title>
        <authorList>
            <person name="Lin H."/>
            <person name="Littmann E."/>
            <person name="Claire K."/>
            <person name="Pamer E."/>
        </authorList>
    </citation>
    <scope>NUCLEOTIDE SEQUENCE [LARGE SCALE GENOMIC DNA]</scope>
    <source>
        <strain evidence="1 2">MSK.17.68</strain>
    </source>
</reference>
<dbReference type="Proteomes" id="UP001299409">
    <property type="component" value="Unassembled WGS sequence"/>
</dbReference>
<accession>A0ABS8CUK6</accession>
<dbReference type="Gene3D" id="3.40.50.1110">
    <property type="entry name" value="SGNH hydrolase"/>
    <property type="match status" value="1"/>
</dbReference>
<sequence length="105" mass="11946">MFININNFDSMPVDSSIDEVCGLLGVNGMNAAEYNTTVKDMKTLINKLSNKYPKKNYIQKVFPIGRKYSKTVINRITNYNNEIEKYCKTISNVKFIDATTGFVDS</sequence>